<dbReference type="SUPFAM" id="SSF56112">
    <property type="entry name" value="Protein kinase-like (PK-like)"/>
    <property type="match status" value="6"/>
</dbReference>
<dbReference type="PANTHER" id="PTHR13954:SF6">
    <property type="entry name" value="NON-SPECIFIC SERINE_THREONINE PROTEIN KINASE"/>
    <property type="match status" value="1"/>
</dbReference>
<feature type="domain" description="Protein kinase" evidence="1">
    <location>
        <begin position="1"/>
        <end position="292"/>
    </location>
</feature>
<dbReference type="GO" id="GO:0036498">
    <property type="term" value="P:IRE1-mediated unfolded protein response"/>
    <property type="evidence" value="ECO:0000318"/>
    <property type="project" value="GO_Central"/>
</dbReference>
<dbReference type="Pfam" id="PF00069">
    <property type="entry name" value="Pkinase"/>
    <property type="match status" value="5"/>
</dbReference>
<dbReference type="GO" id="GO:0051082">
    <property type="term" value="F:unfolded protein binding"/>
    <property type="evidence" value="ECO:0000318"/>
    <property type="project" value="GO_Central"/>
</dbReference>
<dbReference type="OrthoDB" id="6334171at2759"/>
<protein>
    <recommendedName>
        <fullName evidence="1">Protein kinase domain-containing protein</fullName>
    </recommendedName>
</protein>
<dbReference type="GO" id="GO:0005524">
    <property type="term" value="F:ATP binding"/>
    <property type="evidence" value="ECO:0007669"/>
    <property type="project" value="InterPro"/>
</dbReference>
<dbReference type="PROSITE" id="PS50011">
    <property type="entry name" value="PROTEIN_KINASE_DOM"/>
    <property type="match status" value="6"/>
</dbReference>
<feature type="domain" description="Protein kinase" evidence="1">
    <location>
        <begin position="1527"/>
        <end position="1823"/>
    </location>
</feature>
<dbReference type="GO" id="GO:0004674">
    <property type="term" value="F:protein serine/threonine kinase activity"/>
    <property type="evidence" value="ECO:0000318"/>
    <property type="project" value="GO_Central"/>
</dbReference>
<reference evidence="2 3" key="1">
    <citation type="journal article" date="2011" name="Science">
        <title>The ecoresponsive genome of Daphnia pulex.</title>
        <authorList>
            <person name="Colbourne J.K."/>
            <person name="Pfrender M.E."/>
            <person name="Gilbert D."/>
            <person name="Thomas W.K."/>
            <person name="Tucker A."/>
            <person name="Oakley T.H."/>
            <person name="Tokishita S."/>
            <person name="Aerts A."/>
            <person name="Arnold G.J."/>
            <person name="Basu M.K."/>
            <person name="Bauer D.J."/>
            <person name="Caceres C.E."/>
            <person name="Carmel L."/>
            <person name="Casola C."/>
            <person name="Choi J.H."/>
            <person name="Detter J.C."/>
            <person name="Dong Q."/>
            <person name="Dusheyko S."/>
            <person name="Eads B.D."/>
            <person name="Frohlich T."/>
            <person name="Geiler-Samerotte K.A."/>
            <person name="Gerlach D."/>
            <person name="Hatcher P."/>
            <person name="Jogdeo S."/>
            <person name="Krijgsveld J."/>
            <person name="Kriventseva E.V."/>
            <person name="Kultz D."/>
            <person name="Laforsch C."/>
            <person name="Lindquist E."/>
            <person name="Lopez J."/>
            <person name="Manak J.R."/>
            <person name="Muller J."/>
            <person name="Pangilinan J."/>
            <person name="Patwardhan R.P."/>
            <person name="Pitluck S."/>
            <person name="Pritham E.J."/>
            <person name="Rechtsteiner A."/>
            <person name="Rho M."/>
            <person name="Rogozin I.B."/>
            <person name="Sakarya O."/>
            <person name="Salamov A."/>
            <person name="Schaack S."/>
            <person name="Shapiro H."/>
            <person name="Shiga Y."/>
            <person name="Skalitzky C."/>
            <person name="Smith Z."/>
            <person name="Souvorov A."/>
            <person name="Sung W."/>
            <person name="Tang Z."/>
            <person name="Tsuchiya D."/>
            <person name="Tu H."/>
            <person name="Vos H."/>
            <person name="Wang M."/>
            <person name="Wolf Y.I."/>
            <person name="Yamagata H."/>
            <person name="Yamada T."/>
            <person name="Ye Y."/>
            <person name="Shaw J.R."/>
            <person name="Andrews J."/>
            <person name="Crease T.J."/>
            <person name="Tang H."/>
            <person name="Lucas S.M."/>
            <person name="Robertson H.M."/>
            <person name="Bork P."/>
            <person name="Koonin E.V."/>
            <person name="Zdobnov E.M."/>
            <person name="Grigoriev I.V."/>
            <person name="Lynch M."/>
            <person name="Boore J.L."/>
        </authorList>
    </citation>
    <scope>NUCLEOTIDE SEQUENCE [LARGE SCALE GENOMIC DNA]</scope>
</reference>
<organism evidence="2 3">
    <name type="scientific">Daphnia pulex</name>
    <name type="common">Water flea</name>
    <dbReference type="NCBI Taxonomy" id="6669"/>
    <lineage>
        <taxon>Eukaryota</taxon>
        <taxon>Metazoa</taxon>
        <taxon>Ecdysozoa</taxon>
        <taxon>Arthropoda</taxon>
        <taxon>Crustacea</taxon>
        <taxon>Branchiopoda</taxon>
        <taxon>Diplostraca</taxon>
        <taxon>Cladocera</taxon>
        <taxon>Anomopoda</taxon>
        <taxon>Daphniidae</taxon>
        <taxon>Daphnia</taxon>
    </lineage>
</organism>
<dbReference type="Proteomes" id="UP000000305">
    <property type="component" value="Unassembled WGS sequence"/>
</dbReference>
<evidence type="ECO:0000313" key="3">
    <source>
        <dbReference type="Proteomes" id="UP000000305"/>
    </source>
</evidence>
<dbReference type="Pfam" id="PF07714">
    <property type="entry name" value="PK_Tyr_Ser-Thr"/>
    <property type="match status" value="1"/>
</dbReference>
<feature type="domain" description="Protein kinase" evidence="1">
    <location>
        <begin position="326"/>
        <end position="590"/>
    </location>
</feature>
<feature type="domain" description="Protein kinase" evidence="1">
    <location>
        <begin position="1189"/>
        <end position="1487"/>
    </location>
</feature>
<dbReference type="SMART" id="SM00220">
    <property type="entry name" value="S_TKc"/>
    <property type="match status" value="5"/>
</dbReference>
<dbReference type="EMBL" id="GL732532">
    <property type="protein sequence ID" value="EFX85468.1"/>
    <property type="molecule type" value="Genomic_DNA"/>
</dbReference>
<dbReference type="InterPro" id="IPR045133">
    <property type="entry name" value="IRE1/2-like"/>
</dbReference>
<feature type="domain" description="Protein kinase" evidence="1">
    <location>
        <begin position="616"/>
        <end position="869"/>
    </location>
</feature>
<dbReference type="HOGENOM" id="CLU_237565_0_0_1"/>
<accession>E9G502</accession>
<dbReference type="FunFam" id="1.10.510.10:FF:002737">
    <property type="entry name" value="Uncharacterized protein"/>
    <property type="match status" value="1"/>
</dbReference>
<feature type="domain" description="Protein kinase" evidence="1">
    <location>
        <begin position="905"/>
        <end position="1178"/>
    </location>
</feature>
<dbReference type="CDD" id="cd14014">
    <property type="entry name" value="STKc_PknB_like"/>
    <property type="match status" value="1"/>
</dbReference>
<dbReference type="GO" id="GO:0004521">
    <property type="term" value="F:RNA endonuclease activity"/>
    <property type="evidence" value="ECO:0000318"/>
    <property type="project" value="GO_Central"/>
</dbReference>
<dbReference type="GO" id="GO:0005783">
    <property type="term" value="C:endoplasmic reticulum"/>
    <property type="evidence" value="ECO:0000318"/>
    <property type="project" value="GO_Central"/>
</dbReference>
<dbReference type="InterPro" id="IPR000719">
    <property type="entry name" value="Prot_kinase_dom"/>
</dbReference>
<keyword evidence="3" id="KW-1185">Reference proteome</keyword>
<name>E9G502_DAPPU</name>
<dbReference type="InParanoid" id="E9G502"/>
<evidence type="ECO:0000313" key="2">
    <source>
        <dbReference type="EMBL" id="EFX85468.1"/>
    </source>
</evidence>
<dbReference type="InterPro" id="IPR008271">
    <property type="entry name" value="Ser/Thr_kinase_AS"/>
</dbReference>
<evidence type="ECO:0000259" key="1">
    <source>
        <dbReference type="PROSITE" id="PS50011"/>
    </source>
</evidence>
<dbReference type="Gene3D" id="1.10.510.10">
    <property type="entry name" value="Transferase(Phosphotransferase) domain 1"/>
    <property type="match status" value="6"/>
</dbReference>
<dbReference type="InterPro" id="IPR001245">
    <property type="entry name" value="Ser-Thr/Tyr_kinase_cat_dom"/>
</dbReference>
<dbReference type="KEGG" id="dpx:DAPPUDRAFT_314221"/>
<dbReference type="eggNOG" id="KOG1027">
    <property type="taxonomic scope" value="Eukaryota"/>
</dbReference>
<dbReference type="eggNOG" id="KOG0198">
    <property type="taxonomic scope" value="Eukaryota"/>
</dbReference>
<dbReference type="STRING" id="6669.E9G502"/>
<dbReference type="Gene3D" id="3.30.200.20">
    <property type="entry name" value="Phosphorylase Kinase, domain 1"/>
    <property type="match status" value="3"/>
</dbReference>
<dbReference type="FunFam" id="1.10.510.10:FF:002762">
    <property type="match status" value="1"/>
</dbReference>
<gene>
    <name evidence="2" type="ORF">DAPPUDRAFT_314221</name>
</gene>
<dbReference type="GO" id="GO:0070059">
    <property type="term" value="P:intrinsic apoptotic signaling pathway in response to endoplasmic reticulum stress"/>
    <property type="evidence" value="ECO:0000318"/>
    <property type="project" value="GO_Central"/>
</dbReference>
<proteinExistence type="predicted"/>
<dbReference type="InterPro" id="IPR011009">
    <property type="entry name" value="Kinase-like_dom_sf"/>
</dbReference>
<dbReference type="PANTHER" id="PTHR13954">
    <property type="entry name" value="IRE1-RELATED"/>
    <property type="match status" value="1"/>
</dbReference>
<dbReference type="PROSITE" id="PS00108">
    <property type="entry name" value="PROTEIN_KINASE_ST"/>
    <property type="match status" value="1"/>
</dbReference>
<sequence length="1823" mass="207420">MQRANSPTIDLVSENLFIDSVARGVCNGLEVAVKKIPRQLLPIEDDITKLLSQLDHENVLKIFAVDADGTRFSPSGSTTGNFFVPGGMYRYVAMALCEATLEDYCEGKYVGPMPDDLTALNQIANGLKYIHSKGLVHGNLKPTNILISTEKPIQLKLSDFGLMEEPVSRQGILGSTVEKKCNNPFNRSRYWIAFELMEQILNGDTNSPIQATLSSDIFSTGCLFFYFLTRGIHLYGPPSFIVRNILEGNLVNLTQLPKDHFAAPIIVKMVAKQPEDRINIKQVVDEIENNYSDRLKVPVAKDTKLETILKNESQTIRSIFSMKWSLREGVKSFRGNFSEISEAYYAGVKVAVKEIENAYVNRNFSDEVENILKLLDHPNVLKLYSVVHMPKCKHFIIELCSATLKQYGSGGYKGPIPSVKVGLYQMACGLDYIHSQQLIHRNIKPSNVLISGTNPVLLKWSDFGLSKATDEPGSYTPNAPKGTYDWMAPEILREVMRTENSSESNPAAIATTFSDIFSAGCVFFFFLKTPFELHPFGHEAQIRVNILEGNPLNLESIEMGIAFDLILGMINPKPEERITLGNAMEMIKTFSTTDDLGKPKIKTSQLCIQQANELAYGEKELIGQGSFGPFFCDSFEYRTVAVLRVARSQFAEVVEQEEFKWYSIDHENVAKFFAKESNASFRFYALESYKMSLDELYSDNYIEGSCFLKIPFDHHILLQLASGLDYIHTRGLVHCNINPKNVLFVSGNRVKWANQLGLKMEMTPEMLEWTAPEMLTRKDNFYYRHCDTFSDIFSAGCVFFFFLSKGVHLFAGEIGTNEIVKNILQSKKMYLKVLANESWIIELINNLTEHDRKLRPCAGEVVKILTSYKSKLSTQDKEILSVRYFSEIRGSFCIDAIPAFSSKLKGTAESVGENLYGIKRVVGKTVMRFTNPNGIDSYGNHPALLFVFEGEKVCVLWLNELKCLRQLNHPNVIKPYFNISSGFVVQYYNASLDQLFLSDDDPKKYKGRMPTDEQVLFQLASGLDYMHSKDIIHRNIRPEIFYSPTNISQPNMSEWESRGRPNWASPEDKVLITKFTETTNNWNRVENQIIAPKSRFVHCDTFSFGCVFLYFLLRGIHPFGSINLVIPTNIARGNPVNLKELPENHFTRPIVTQMIEINPEKTIALSQIINYLEANGYLKTRNRLSNNYYGNLNLVHSGPLSSVYKVTLQDDIPMVVKRIPLDASSLSVEFTSKVFNELKAMQHPNILKMFEFDHHKLYRYFGMEFCEESLDQWFPSTKDENLRFTSRPTKDENLGYEQFMSQLTSGLQYIHEKGLVHGSIKPSNIFITSTKDLLQGPQIKLSSDFWITRENQIESLNSTPIWLAPELLESLMQHSSGQITVVQYTKESDIFAAGNAFFYFWSRGQNLFSKPNEVTSKEMANITSGVTSENMTNIMRGNQVNLLEFTPTYPVQQQQMDQIKGVIRWMTQKDPKQRPASLQEVVQHLNYFKPFPPPDGQLQEIEIPLVGNIHNNQQRNQQPELPTKIQYSIDHILGMSADGLSSVFLGMSVKTTDRRSPDWNYGQLVPVAVKRMATVGVKLRKGDLLKTVDQERRERANIFMNLNHANVVKLYTFAKNSDFTVLALEKCRTSLSEYFRKPLFYRDFIKMPSDQDVLVQMAKGLNYIHSQNLIYCDVKPENVLISETNPAVMKWADFGISRAVIAGKNYFDQSKFTGTERWLPNEIIDTSESNRLFNFYIVFGSQKCDIFALGCIFSFFLLSGVHPFGDDANVQDNIKNDNPVNIDRLSSEHFAFTAIKRMITKNILIRPKLSDVINCLEKGTHLD</sequence>